<evidence type="ECO:0000313" key="4">
    <source>
        <dbReference type="EMBL" id="ROR27200.1"/>
    </source>
</evidence>
<dbReference type="EMBL" id="RJVG01000007">
    <property type="protein sequence ID" value="ROR27200.1"/>
    <property type="molecule type" value="Genomic_DNA"/>
</dbReference>
<keyword evidence="2" id="KW-0732">Signal</keyword>
<evidence type="ECO:0000256" key="1">
    <source>
        <dbReference type="SAM" id="MobiDB-lite"/>
    </source>
</evidence>
<sequence length="368" mass="42126">MKKFLLVLSLTVCATFLFSCGKQKEENLSGNTQNAGNTKDDDVNSEDETKEELQNEIRKISDYFPFLSDTKYIYEGEGNEYASYYLVTDYIDDNRIQQRSNNSGTETVKIIENKDGNLNLLLAQGETYYRENLLKVSNDNPEILLKEPLKEGTQWTLSDNRKRYISKEDVTVDTPTGTYKALEVATQGDNDIIYDYYAPGVGLVKSVFRSEGLEVTSVLSKIEKNVPFTQTVRFYFPDVANDKIYYVNRDLNFNTNDITKSIFEKNYKEFSEDNFDKVFGPNVKIKSLYLNKDNKVYVDFSKELESEMNAGSGYEAMILQCITNTLGGYYGVQDVYITVEGEPYSSGHIVMEKGESFTVDYNNTIEYK</sequence>
<gene>
    <name evidence="4" type="ORF">EDD66_107114</name>
</gene>
<feature type="chain" id="PRO_5038466018" evidence="2">
    <location>
        <begin position="20"/>
        <end position="368"/>
    </location>
</feature>
<reference evidence="4 5" key="1">
    <citation type="submission" date="2018-11" db="EMBL/GenBank/DDBJ databases">
        <title>Genomic Encyclopedia of Type Strains, Phase IV (KMG-IV): sequencing the most valuable type-strain genomes for metagenomic binning, comparative biology and taxonomic classification.</title>
        <authorList>
            <person name="Goeker M."/>
        </authorList>
    </citation>
    <scope>NUCLEOTIDE SEQUENCE [LARGE SCALE GENOMIC DNA]</scope>
    <source>
        <strain evidence="4 5">DSM 26537</strain>
    </source>
</reference>
<feature type="compositionally biased region" description="Polar residues" evidence="1">
    <location>
        <begin position="28"/>
        <end position="37"/>
    </location>
</feature>
<feature type="signal peptide" evidence="2">
    <location>
        <begin position="1"/>
        <end position="19"/>
    </location>
</feature>
<accession>A0A3N1XKF7</accession>
<proteinExistence type="predicted"/>
<feature type="domain" description="GerMN" evidence="3">
    <location>
        <begin position="255"/>
        <end position="348"/>
    </location>
</feature>
<keyword evidence="5" id="KW-1185">Reference proteome</keyword>
<dbReference type="SMART" id="SM00909">
    <property type="entry name" value="Germane"/>
    <property type="match status" value="1"/>
</dbReference>
<evidence type="ECO:0000259" key="3">
    <source>
        <dbReference type="SMART" id="SM00909"/>
    </source>
</evidence>
<dbReference type="Pfam" id="PF10646">
    <property type="entry name" value="Germane"/>
    <property type="match status" value="1"/>
</dbReference>
<feature type="region of interest" description="Disordered" evidence="1">
    <location>
        <begin position="28"/>
        <end position="51"/>
    </location>
</feature>
<comment type="caution">
    <text evidence="4">The sequence shown here is derived from an EMBL/GenBank/DDBJ whole genome shotgun (WGS) entry which is preliminary data.</text>
</comment>
<dbReference type="PROSITE" id="PS51257">
    <property type="entry name" value="PROKAR_LIPOPROTEIN"/>
    <property type="match status" value="1"/>
</dbReference>
<dbReference type="RefSeq" id="WP_123609896.1">
    <property type="nucleotide sequence ID" value="NZ_RJVG01000007.1"/>
</dbReference>
<evidence type="ECO:0000256" key="2">
    <source>
        <dbReference type="SAM" id="SignalP"/>
    </source>
</evidence>
<dbReference type="Proteomes" id="UP000273083">
    <property type="component" value="Unassembled WGS sequence"/>
</dbReference>
<name>A0A3N1XKF7_9FIRM</name>
<dbReference type="AlphaFoldDB" id="A0A3N1XKF7"/>
<dbReference type="Gene3D" id="2.40.360.20">
    <property type="match status" value="1"/>
</dbReference>
<organism evidence="4 5">
    <name type="scientific">Mobilisporobacter senegalensis</name>
    <dbReference type="NCBI Taxonomy" id="1329262"/>
    <lineage>
        <taxon>Bacteria</taxon>
        <taxon>Bacillati</taxon>
        <taxon>Bacillota</taxon>
        <taxon>Clostridia</taxon>
        <taxon>Lachnospirales</taxon>
        <taxon>Lachnospiraceae</taxon>
        <taxon>Mobilisporobacter</taxon>
    </lineage>
</organism>
<evidence type="ECO:0000313" key="5">
    <source>
        <dbReference type="Proteomes" id="UP000273083"/>
    </source>
</evidence>
<protein>
    <submittedName>
        <fullName evidence="4">Sporulation and spore germination protein</fullName>
    </submittedName>
</protein>
<dbReference type="InterPro" id="IPR019606">
    <property type="entry name" value="GerMN"/>
</dbReference>
<dbReference type="OrthoDB" id="1683231at2"/>